<dbReference type="OrthoDB" id="9787731at2"/>
<dbReference type="STRING" id="441112.SAMN04488094_101819"/>
<dbReference type="PANTHER" id="PTHR30265">
    <property type="entry name" value="RHO-INTERACTING TRANSCRIPTION TERMINATION FACTOR NUSG"/>
    <property type="match status" value="1"/>
</dbReference>
<organism evidence="5 6">
    <name type="scientific">Tropicimonas isoalkanivorans</name>
    <dbReference type="NCBI Taxonomy" id="441112"/>
    <lineage>
        <taxon>Bacteria</taxon>
        <taxon>Pseudomonadati</taxon>
        <taxon>Pseudomonadota</taxon>
        <taxon>Alphaproteobacteria</taxon>
        <taxon>Rhodobacterales</taxon>
        <taxon>Roseobacteraceae</taxon>
        <taxon>Tropicimonas</taxon>
    </lineage>
</organism>
<dbReference type="InterPro" id="IPR043425">
    <property type="entry name" value="NusG-like"/>
</dbReference>
<accession>A0A1I1EHX9</accession>
<dbReference type="Proteomes" id="UP000198728">
    <property type="component" value="Unassembled WGS sequence"/>
</dbReference>
<dbReference type="RefSeq" id="WP_093359352.1">
    <property type="nucleotide sequence ID" value="NZ_FOLG01000001.1"/>
</dbReference>
<feature type="domain" description="NusG-like N-terminal" evidence="4">
    <location>
        <begin position="12"/>
        <end position="111"/>
    </location>
</feature>
<proteinExistence type="predicted"/>
<gene>
    <name evidence="5" type="ORF">SAMN04488094_101819</name>
</gene>
<dbReference type="SUPFAM" id="SSF50104">
    <property type="entry name" value="Translation proteins SH3-like domain"/>
    <property type="match status" value="1"/>
</dbReference>
<evidence type="ECO:0000256" key="2">
    <source>
        <dbReference type="ARBA" id="ARBA00023015"/>
    </source>
</evidence>
<sequence>MPTQAIPIRESDHDWYVAQLKPNGLARALTNLHRQQVSTFVPRHRETIRRANRLVTREAPLFPGYLFVRAESDGVWRKINNTHGVARLVMRRPDTPQPVPQGIIRALMDATDSDGTVRHAAEFAEGDMVRIKSGPMVDFVGRVASLPDQQRVFVLLEIMGHSVRTEVPRQAIRRMSG</sequence>
<protein>
    <submittedName>
        <fullName evidence="5">Transcriptional antiterminator RfaH</fullName>
    </submittedName>
</protein>
<keyword evidence="6" id="KW-1185">Reference proteome</keyword>
<keyword evidence="1" id="KW-0889">Transcription antitermination</keyword>
<dbReference type="EMBL" id="FOLG01000001">
    <property type="protein sequence ID" value="SFB86671.1"/>
    <property type="molecule type" value="Genomic_DNA"/>
</dbReference>
<dbReference type="SUPFAM" id="SSF82679">
    <property type="entry name" value="N-utilization substance G protein NusG, N-terminal domain"/>
    <property type="match status" value="1"/>
</dbReference>
<evidence type="ECO:0000259" key="4">
    <source>
        <dbReference type="SMART" id="SM00738"/>
    </source>
</evidence>
<reference evidence="5 6" key="1">
    <citation type="submission" date="2016-10" db="EMBL/GenBank/DDBJ databases">
        <authorList>
            <person name="de Groot N.N."/>
        </authorList>
    </citation>
    <scope>NUCLEOTIDE SEQUENCE [LARGE SCALE GENOMIC DNA]</scope>
    <source>
        <strain evidence="5 6">DSM 19548</strain>
    </source>
</reference>
<evidence type="ECO:0000313" key="5">
    <source>
        <dbReference type="EMBL" id="SFB86671.1"/>
    </source>
</evidence>
<evidence type="ECO:0000313" key="6">
    <source>
        <dbReference type="Proteomes" id="UP000198728"/>
    </source>
</evidence>
<dbReference type="GO" id="GO:0031564">
    <property type="term" value="P:transcription antitermination"/>
    <property type="evidence" value="ECO:0007669"/>
    <property type="project" value="UniProtKB-KW"/>
</dbReference>
<dbReference type="AlphaFoldDB" id="A0A1I1EHX9"/>
<keyword evidence="3" id="KW-0804">Transcription</keyword>
<dbReference type="Gene3D" id="3.30.70.940">
    <property type="entry name" value="NusG, N-terminal domain"/>
    <property type="match status" value="1"/>
</dbReference>
<dbReference type="InterPro" id="IPR008991">
    <property type="entry name" value="Translation_prot_SH3-like_sf"/>
</dbReference>
<dbReference type="InterPro" id="IPR036735">
    <property type="entry name" value="NGN_dom_sf"/>
</dbReference>
<keyword evidence="2" id="KW-0805">Transcription regulation</keyword>
<dbReference type="Pfam" id="PF02357">
    <property type="entry name" value="NusG"/>
    <property type="match status" value="1"/>
</dbReference>
<evidence type="ECO:0000256" key="3">
    <source>
        <dbReference type="ARBA" id="ARBA00023163"/>
    </source>
</evidence>
<evidence type="ECO:0000256" key="1">
    <source>
        <dbReference type="ARBA" id="ARBA00022814"/>
    </source>
</evidence>
<dbReference type="GO" id="GO:0006354">
    <property type="term" value="P:DNA-templated transcription elongation"/>
    <property type="evidence" value="ECO:0007669"/>
    <property type="project" value="InterPro"/>
</dbReference>
<dbReference type="CDD" id="cd06091">
    <property type="entry name" value="KOW_NusG"/>
    <property type="match status" value="1"/>
</dbReference>
<name>A0A1I1EHX9_9RHOB</name>
<dbReference type="PANTHER" id="PTHR30265:SF4">
    <property type="entry name" value="KOW MOTIF FAMILY PROTEIN, EXPRESSED"/>
    <property type="match status" value="1"/>
</dbReference>
<dbReference type="InterPro" id="IPR006645">
    <property type="entry name" value="NGN-like_dom"/>
</dbReference>
<dbReference type="SMART" id="SM00738">
    <property type="entry name" value="NGN"/>
    <property type="match status" value="1"/>
</dbReference>